<keyword evidence="6" id="KW-1185">Reference proteome</keyword>
<dbReference type="PIRSF" id="PIRSF006305">
    <property type="entry name" value="Maf"/>
    <property type="match status" value="1"/>
</dbReference>
<accession>A0ABW5JJY5</accession>
<comment type="cofactor">
    <cofactor evidence="1 4">
        <name>a divalent metal cation</name>
        <dbReference type="ChEBI" id="CHEBI:60240"/>
    </cofactor>
</comment>
<dbReference type="SUPFAM" id="SSF52972">
    <property type="entry name" value="ITPase-like"/>
    <property type="match status" value="1"/>
</dbReference>
<dbReference type="InterPro" id="IPR003697">
    <property type="entry name" value="Maf-like"/>
</dbReference>
<keyword evidence="2 4" id="KW-0378">Hydrolase</keyword>
<dbReference type="Pfam" id="PF02545">
    <property type="entry name" value="Maf"/>
    <property type="match status" value="1"/>
</dbReference>
<reference evidence="6" key="1">
    <citation type="journal article" date="2019" name="Int. J. Syst. Evol. Microbiol.">
        <title>The Global Catalogue of Microorganisms (GCM) 10K type strain sequencing project: providing services to taxonomists for standard genome sequencing and annotation.</title>
        <authorList>
            <consortium name="The Broad Institute Genomics Platform"/>
            <consortium name="The Broad Institute Genome Sequencing Center for Infectious Disease"/>
            <person name="Wu L."/>
            <person name="Ma J."/>
        </authorList>
    </citation>
    <scope>NUCLEOTIDE SEQUENCE [LARGE SCALE GENOMIC DNA]</scope>
    <source>
        <strain evidence="6">KCTC 52042</strain>
    </source>
</reference>
<dbReference type="RefSeq" id="WP_390302672.1">
    <property type="nucleotide sequence ID" value="NZ_JBHULI010000025.1"/>
</dbReference>
<comment type="catalytic activity">
    <reaction evidence="4">
        <text>dTTP + H2O = dTMP + diphosphate + H(+)</text>
        <dbReference type="Rhea" id="RHEA:28534"/>
        <dbReference type="ChEBI" id="CHEBI:15377"/>
        <dbReference type="ChEBI" id="CHEBI:15378"/>
        <dbReference type="ChEBI" id="CHEBI:33019"/>
        <dbReference type="ChEBI" id="CHEBI:37568"/>
        <dbReference type="ChEBI" id="CHEBI:63528"/>
        <dbReference type="EC" id="3.6.1.9"/>
    </reaction>
</comment>
<feature type="active site" description="Proton acceptor" evidence="4">
    <location>
        <position position="68"/>
    </location>
</feature>
<evidence type="ECO:0000313" key="6">
    <source>
        <dbReference type="Proteomes" id="UP001597460"/>
    </source>
</evidence>
<sequence>MNRVVLASKSPRRKKLLEQIGLSFKVSPSNAEELSSQSDPALLVEELALLKAEDVSAGHPECFIIGADTVVVHQNEIIGKPKDKEDAFEILSSLSNSTHSVFTGVAFVKSDKNGHIVSKNTFHEQTKVTFSTLGEVDIKNYIETGNPMDKAGAYGIQDDLGALFVEKIEGGYYNVVGFPLNRFYRELKLFVPELTLIPHNL</sequence>
<name>A0ABW5JJY5_9BACT</name>
<comment type="caution">
    <text evidence="5">The sequence shown here is derived from an EMBL/GenBank/DDBJ whole genome shotgun (WGS) entry which is preliminary data.</text>
</comment>
<evidence type="ECO:0000256" key="4">
    <source>
        <dbReference type="HAMAP-Rule" id="MF_00528"/>
    </source>
</evidence>
<dbReference type="CDD" id="cd00555">
    <property type="entry name" value="Maf"/>
    <property type="match status" value="1"/>
</dbReference>
<comment type="similarity">
    <text evidence="4">Belongs to the Maf family. YhdE subfamily.</text>
</comment>
<evidence type="ECO:0000313" key="5">
    <source>
        <dbReference type="EMBL" id="MFD2533061.1"/>
    </source>
</evidence>
<dbReference type="NCBIfam" id="TIGR00172">
    <property type="entry name" value="maf"/>
    <property type="match status" value="1"/>
</dbReference>
<dbReference type="Gene3D" id="3.90.950.10">
    <property type="match status" value="1"/>
</dbReference>
<comment type="caution">
    <text evidence="4">Lacks conserved residue(s) required for the propagation of feature annotation.</text>
</comment>
<organism evidence="5 6">
    <name type="scientific">Gracilimonas halophila</name>
    <dbReference type="NCBI Taxonomy" id="1834464"/>
    <lineage>
        <taxon>Bacteria</taxon>
        <taxon>Pseudomonadati</taxon>
        <taxon>Balneolota</taxon>
        <taxon>Balneolia</taxon>
        <taxon>Balneolales</taxon>
        <taxon>Balneolaceae</taxon>
        <taxon>Gracilimonas</taxon>
    </lineage>
</organism>
<dbReference type="PANTHER" id="PTHR43213:SF5">
    <property type="entry name" value="BIFUNCTIONAL DTTP_UTP PYROPHOSPHATASE_METHYLTRANSFERASE PROTEIN-RELATED"/>
    <property type="match status" value="1"/>
</dbReference>
<feature type="site" description="Important for substrate specificity" evidence="4">
    <location>
        <position position="69"/>
    </location>
</feature>
<proteinExistence type="inferred from homology"/>
<dbReference type="HAMAP" id="MF_00528">
    <property type="entry name" value="Maf"/>
    <property type="match status" value="1"/>
</dbReference>
<dbReference type="InterPro" id="IPR029001">
    <property type="entry name" value="ITPase-like_fam"/>
</dbReference>
<evidence type="ECO:0000256" key="1">
    <source>
        <dbReference type="ARBA" id="ARBA00001968"/>
    </source>
</evidence>
<comment type="catalytic activity">
    <reaction evidence="4">
        <text>UTP + H2O = UMP + diphosphate + H(+)</text>
        <dbReference type="Rhea" id="RHEA:29395"/>
        <dbReference type="ChEBI" id="CHEBI:15377"/>
        <dbReference type="ChEBI" id="CHEBI:15378"/>
        <dbReference type="ChEBI" id="CHEBI:33019"/>
        <dbReference type="ChEBI" id="CHEBI:46398"/>
        <dbReference type="ChEBI" id="CHEBI:57865"/>
        <dbReference type="EC" id="3.6.1.9"/>
    </reaction>
</comment>
<comment type="subcellular location">
    <subcellularLocation>
        <location evidence="4">Cytoplasm</location>
    </subcellularLocation>
</comment>
<keyword evidence="4" id="KW-0963">Cytoplasm</keyword>
<dbReference type="GO" id="GO:0016787">
    <property type="term" value="F:hydrolase activity"/>
    <property type="evidence" value="ECO:0007669"/>
    <property type="project" value="UniProtKB-KW"/>
</dbReference>
<protein>
    <recommendedName>
        <fullName evidence="4">dTTP/UTP pyrophosphatase</fullName>
        <shortName evidence="4">dTTPase/UTPase</shortName>
        <ecNumber evidence="4">3.6.1.9</ecNumber>
    </recommendedName>
    <alternativeName>
        <fullName evidence="4">Nucleoside triphosphate pyrophosphatase</fullName>
    </alternativeName>
    <alternativeName>
        <fullName evidence="4">Nucleotide pyrophosphatase</fullName>
        <shortName evidence="4">Nucleotide PPase</shortName>
    </alternativeName>
</protein>
<evidence type="ECO:0000256" key="3">
    <source>
        <dbReference type="ARBA" id="ARBA00023080"/>
    </source>
</evidence>
<feature type="site" description="Important for substrate specificity" evidence="4">
    <location>
        <position position="157"/>
    </location>
</feature>
<gene>
    <name evidence="5" type="ORF">ACFSVN_11435</name>
</gene>
<dbReference type="PANTHER" id="PTHR43213">
    <property type="entry name" value="BIFUNCTIONAL DTTP/UTP PYROPHOSPHATASE/METHYLTRANSFERASE PROTEIN-RELATED"/>
    <property type="match status" value="1"/>
</dbReference>
<dbReference type="Proteomes" id="UP001597460">
    <property type="component" value="Unassembled WGS sequence"/>
</dbReference>
<comment type="function">
    <text evidence="4">Nucleoside triphosphate pyrophosphatase that hydrolyzes dTTP and UTP. May have a dual role in cell division arrest and in preventing the incorporation of modified nucleotides into cellular nucleic acids.</text>
</comment>
<feature type="site" description="Important for substrate specificity" evidence="4">
    <location>
        <position position="12"/>
    </location>
</feature>
<dbReference type="EMBL" id="JBHULI010000025">
    <property type="protein sequence ID" value="MFD2533061.1"/>
    <property type="molecule type" value="Genomic_DNA"/>
</dbReference>
<keyword evidence="3 4" id="KW-0546">Nucleotide metabolism</keyword>
<evidence type="ECO:0000256" key="2">
    <source>
        <dbReference type="ARBA" id="ARBA00022801"/>
    </source>
</evidence>
<dbReference type="EC" id="3.6.1.9" evidence="4"/>